<evidence type="ECO:0000313" key="9">
    <source>
        <dbReference type="Proteomes" id="UP001420932"/>
    </source>
</evidence>
<dbReference type="EMBL" id="JBBNAF010000011">
    <property type="protein sequence ID" value="KAK9099208.1"/>
    <property type="molecule type" value="Genomic_DNA"/>
</dbReference>
<name>A0AAP0HS05_9MAGN</name>
<reference evidence="8 9" key="1">
    <citation type="submission" date="2024-01" db="EMBL/GenBank/DDBJ databases">
        <title>Genome assemblies of Stephania.</title>
        <authorList>
            <person name="Yang L."/>
        </authorList>
    </citation>
    <scope>NUCLEOTIDE SEQUENCE [LARGE SCALE GENOMIC DNA]</scope>
    <source>
        <strain evidence="8">YNDBR</strain>
        <tissue evidence="8">Leaf</tissue>
    </source>
</reference>
<evidence type="ECO:0000256" key="6">
    <source>
        <dbReference type="SAM" id="MobiDB-lite"/>
    </source>
</evidence>
<dbReference type="Pfam" id="PF00069">
    <property type="entry name" value="Pkinase"/>
    <property type="match status" value="1"/>
</dbReference>
<dbReference type="GO" id="GO:0004674">
    <property type="term" value="F:protein serine/threonine kinase activity"/>
    <property type="evidence" value="ECO:0007669"/>
    <property type="project" value="UniProtKB-KW"/>
</dbReference>
<evidence type="ECO:0000256" key="5">
    <source>
        <dbReference type="ARBA" id="ARBA00022840"/>
    </source>
</evidence>
<dbReference type="InterPro" id="IPR011009">
    <property type="entry name" value="Kinase-like_dom_sf"/>
</dbReference>
<dbReference type="GO" id="GO:0005524">
    <property type="term" value="F:ATP binding"/>
    <property type="evidence" value="ECO:0007669"/>
    <property type="project" value="UniProtKB-KW"/>
</dbReference>
<evidence type="ECO:0000256" key="4">
    <source>
        <dbReference type="ARBA" id="ARBA00022777"/>
    </source>
</evidence>
<dbReference type="Proteomes" id="UP001420932">
    <property type="component" value="Unassembled WGS sequence"/>
</dbReference>
<keyword evidence="1" id="KW-0723">Serine/threonine-protein kinase</keyword>
<evidence type="ECO:0000256" key="3">
    <source>
        <dbReference type="ARBA" id="ARBA00022741"/>
    </source>
</evidence>
<dbReference type="Gene3D" id="1.10.510.10">
    <property type="entry name" value="Transferase(Phosphotransferase) domain 1"/>
    <property type="match status" value="1"/>
</dbReference>
<evidence type="ECO:0000256" key="1">
    <source>
        <dbReference type="ARBA" id="ARBA00022527"/>
    </source>
</evidence>
<keyword evidence="9" id="KW-1185">Reference proteome</keyword>
<keyword evidence="4" id="KW-0418">Kinase</keyword>
<accession>A0AAP0HS05</accession>
<comment type="caution">
    <text evidence="8">The sequence shown here is derived from an EMBL/GenBank/DDBJ whole genome shotgun (WGS) entry which is preliminary data.</text>
</comment>
<keyword evidence="2" id="KW-0808">Transferase</keyword>
<dbReference type="SUPFAM" id="SSF56112">
    <property type="entry name" value="Protein kinase-like (PK-like)"/>
    <property type="match status" value="1"/>
</dbReference>
<protein>
    <recommendedName>
        <fullName evidence="7">Protein kinase domain-containing protein</fullName>
    </recommendedName>
</protein>
<evidence type="ECO:0000259" key="7">
    <source>
        <dbReference type="PROSITE" id="PS50011"/>
    </source>
</evidence>
<dbReference type="PANTHER" id="PTHR43895:SF151">
    <property type="entry name" value="CBL-INTERACTING SERINE_THREONINE-PROTEIN KINASE 11"/>
    <property type="match status" value="1"/>
</dbReference>
<feature type="region of interest" description="Disordered" evidence="6">
    <location>
        <begin position="54"/>
        <end position="84"/>
    </location>
</feature>
<evidence type="ECO:0000256" key="2">
    <source>
        <dbReference type="ARBA" id="ARBA00022679"/>
    </source>
</evidence>
<dbReference type="InterPro" id="IPR000719">
    <property type="entry name" value="Prot_kinase_dom"/>
</dbReference>
<dbReference type="PANTHER" id="PTHR43895">
    <property type="entry name" value="CALCIUM/CALMODULIN-DEPENDENT PROTEIN KINASE KINASE-RELATED"/>
    <property type="match status" value="1"/>
</dbReference>
<keyword evidence="5" id="KW-0067">ATP-binding</keyword>
<dbReference type="GO" id="GO:0007165">
    <property type="term" value="P:signal transduction"/>
    <property type="evidence" value="ECO:0007669"/>
    <property type="project" value="TreeGrafter"/>
</dbReference>
<feature type="domain" description="Protein kinase" evidence="7">
    <location>
        <begin position="1"/>
        <end position="84"/>
    </location>
</feature>
<proteinExistence type="predicted"/>
<evidence type="ECO:0000313" key="8">
    <source>
        <dbReference type="EMBL" id="KAK9099208.1"/>
    </source>
</evidence>
<dbReference type="PROSITE" id="PS50011">
    <property type="entry name" value="PROTEIN_KINASE_DOM"/>
    <property type="match status" value="1"/>
</dbReference>
<organism evidence="8 9">
    <name type="scientific">Stephania yunnanensis</name>
    <dbReference type="NCBI Taxonomy" id="152371"/>
    <lineage>
        <taxon>Eukaryota</taxon>
        <taxon>Viridiplantae</taxon>
        <taxon>Streptophyta</taxon>
        <taxon>Embryophyta</taxon>
        <taxon>Tracheophyta</taxon>
        <taxon>Spermatophyta</taxon>
        <taxon>Magnoliopsida</taxon>
        <taxon>Ranunculales</taxon>
        <taxon>Menispermaceae</taxon>
        <taxon>Menispermoideae</taxon>
        <taxon>Cissampelideae</taxon>
        <taxon>Stephania</taxon>
    </lineage>
</organism>
<dbReference type="AlphaFoldDB" id="A0AAP0HS05"/>
<sequence>MKFLKGGELFSRLAKGRFSEDLIRRYFHQLISAVEYCHSRGVFHRDRRDRARSVVHEGKEAGIGGEEEGIGGGVGGEEGECVVE</sequence>
<gene>
    <name evidence="8" type="ORF">Syun_026253</name>
</gene>
<keyword evidence="3" id="KW-0547">Nucleotide-binding</keyword>